<evidence type="ECO:0000256" key="3">
    <source>
        <dbReference type="ARBA" id="ARBA00022605"/>
    </source>
</evidence>
<dbReference type="PANTHER" id="PTHR21022">
    <property type="entry name" value="PREPHENATE DEHYDRATASE P PROTEIN"/>
    <property type="match status" value="1"/>
</dbReference>
<evidence type="ECO:0000313" key="12">
    <source>
        <dbReference type="Proteomes" id="UP000198281"/>
    </source>
</evidence>
<dbReference type="Proteomes" id="UP000198281">
    <property type="component" value="Unassembled WGS sequence"/>
</dbReference>
<keyword evidence="4" id="KW-0057">Aromatic amino acid biosynthesis</keyword>
<dbReference type="SUPFAM" id="SSF55021">
    <property type="entry name" value="ACT-like"/>
    <property type="match status" value="1"/>
</dbReference>
<evidence type="ECO:0000256" key="6">
    <source>
        <dbReference type="ARBA" id="ARBA00023239"/>
    </source>
</evidence>
<dbReference type="PANTHER" id="PTHR21022:SF19">
    <property type="entry name" value="PREPHENATE DEHYDRATASE-RELATED"/>
    <property type="match status" value="1"/>
</dbReference>
<organism evidence="11 12">
    <name type="scientific">Edaphosphingomonas laterariae</name>
    <dbReference type="NCBI Taxonomy" id="861865"/>
    <lineage>
        <taxon>Bacteria</taxon>
        <taxon>Pseudomonadati</taxon>
        <taxon>Pseudomonadota</taxon>
        <taxon>Alphaproteobacteria</taxon>
        <taxon>Sphingomonadales</taxon>
        <taxon>Rhizorhabdaceae</taxon>
        <taxon>Edaphosphingomonas</taxon>
    </lineage>
</organism>
<keyword evidence="12" id="KW-1185">Reference proteome</keyword>
<evidence type="ECO:0000256" key="5">
    <source>
        <dbReference type="ARBA" id="ARBA00023222"/>
    </source>
</evidence>
<comment type="catalytic activity">
    <reaction evidence="7">
        <text>prephenate + H(+) = 3-phenylpyruvate + CO2 + H2O</text>
        <dbReference type="Rhea" id="RHEA:21648"/>
        <dbReference type="ChEBI" id="CHEBI:15377"/>
        <dbReference type="ChEBI" id="CHEBI:15378"/>
        <dbReference type="ChEBI" id="CHEBI:16526"/>
        <dbReference type="ChEBI" id="CHEBI:18005"/>
        <dbReference type="ChEBI" id="CHEBI:29934"/>
        <dbReference type="EC" id="4.2.1.51"/>
    </reaction>
</comment>
<dbReference type="Pfam" id="PF00800">
    <property type="entry name" value="PDT"/>
    <property type="match status" value="1"/>
</dbReference>
<dbReference type="GO" id="GO:0005737">
    <property type="term" value="C:cytoplasm"/>
    <property type="evidence" value="ECO:0007669"/>
    <property type="project" value="TreeGrafter"/>
</dbReference>
<keyword evidence="5" id="KW-0584">Phenylalanine biosynthesis</keyword>
<dbReference type="EC" id="4.2.1.51" evidence="2"/>
<evidence type="ECO:0000313" key="11">
    <source>
        <dbReference type="EMBL" id="SNS33233.1"/>
    </source>
</evidence>
<comment type="pathway">
    <text evidence="1">Amino-acid biosynthesis; L-phenylalanine biosynthesis; phenylpyruvate from prephenate: step 1/1.</text>
</comment>
<dbReference type="GO" id="GO:0004664">
    <property type="term" value="F:prephenate dehydratase activity"/>
    <property type="evidence" value="ECO:0007669"/>
    <property type="project" value="UniProtKB-EC"/>
</dbReference>
<sequence length="310" mass="33310">MRRVAIQPKRAPHMESYPAPARALVAQMMAAAAAEPNRAVAFQGAPGANSHIAVDQAFADALPLPCFSFEDAIDAVREGRADRAMIPIENSLHGRVADIHFLLPESGLVITGEHFLPIRYALMGVDPAAKITEVMSHPQALGQCRNWLRARGLRPVTYADTAGAAAMVAELGQPETAAIAPPAAAELYGLDILADGLEDAEHNMTRFVILALEGSNERPAGQVMTTFIFEVKNIPAALYKAMGGFATNGVNMTKLESYQRGGSFAATEFYADIEGHPEDPAVARALEELAFHSKWVRILGTYPQARPRGV</sequence>
<dbReference type="CDD" id="cd13631">
    <property type="entry name" value="PBP2_Ct-PDT_like"/>
    <property type="match status" value="1"/>
</dbReference>
<accession>A0A239DN92</accession>
<protein>
    <recommendedName>
        <fullName evidence="2">prephenate dehydratase</fullName>
        <ecNumber evidence="2">4.2.1.51</ecNumber>
    </recommendedName>
</protein>
<dbReference type="InterPro" id="IPR002912">
    <property type="entry name" value="ACT_dom"/>
</dbReference>
<dbReference type="InterPro" id="IPR018528">
    <property type="entry name" value="Preph_deHydtase_CS"/>
</dbReference>
<feature type="domain" description="Prephenate dehydratase" evidence="9">
    <location>
        <begin position="39"/>
        <end position="212"/>
    </location>
</feature>
<dbReference type="UniPathway" id="UPA00121">
    <property type="reaction ID" value="UER00345"/>
</dbReference>
<dbReference type="InterPro" id="IPR045865">
    <property type="entry name" value="ACT-like_dom_sf"/>
</dbReference>
<dbReference type="PROSITE" id="PS51171">
    <property type="entry name" value="PREPHENATE_DEHYDR_3"/>
    <property type="match status" value="1"/>
</dbReference>
<evidence type="ECO:0000259" key="10">
    <source>
        <dbReference type="PROSITE" id="PS51671"/>
    </source>
</evidence>
<dbReference type="NCBIfam" id="NF008866">
    <property type="entry name" value="PRK11899.1"/>
    <property type="match status" value="1"/>
</dbReference>
<dbReference type="PROSITE" id="PS00857">
    <property type="entry name" value="PREPHENATE_DEHYDR_1"/>
    <property type="match status" value="1"/>
</dbReference>
<gene>
    <name evidence="11" type="ORF">SAMN06295912_104172</name>
</gene>
<dbReference type="CDD" id="cd04905">
    <property type="entry name" value="ACT_CM-PDT"/>
    <property type="match status" value="1"/>
</dbReference>
<dbReference type="InterPro" id="IPR001086">
    <property type="entry name" value="Preph_deHydtase"/>
</dbReference>
<evidence type="ECO:0000256" key="2">
    <source>
        <dbReference type="ARBA" id="ARBA00013147"/>
    </source>
</evidence>
<dbReference type="GO" id="GO:0009094">
    <property type="term" value="P:L-phenylalanine biosynthetic process"/>
    <property type="evidence" value="ECO:0007669"/>
    <property type="project" value="UniProtKB-UniPathway"/>
</dbReference>
<reference evidence="12" key="1">
    <citation type="submission" date="2017-06" db="EMBL/GenBank/DDBJ databases">
        <authorList>
            <person name="Varghese N."/>
            <person name="Submissions S."/>
        </authorList>
    </citation>
    <scope>NUCLEOTIDE SEQUENCE [LARGE SCALE GENOMIC DNA]</scope>
    <source>
        <strain evidence="12">LNB2</strain>
    </source>
</reference>
<name>A0A239DN92_9SPHN</name>
<evidence type="ECO:0000256" key="8">
    <source>
        <dbReference type="PIRSR" id="PIRSR001500-2"/>
    </source>
</evidence>
<dbReference type="PROSITE" id="PS51671">
    <property type="entry name" value="ACT"/>
    <property type="match status" value="1"/>
</dbReference>
<dbReference type="Gene3D" id="3.30.70.260">
    <property type="match status" value="1"/>
</dbReference>
<dbReference type="SUPFAM" id="SSF53850">
    <property type="entry name" value="Periplasmic binding protein-like II"/>
    <property type="match status" value="1"/>
</dbReference>
<dbReference type="InterPro" id="IPR008242">
    <property type="entry name" value="Chor_mutase/pphenate_deHydtase"/>
</dbReference>
<dbReference type="PIRSF" id="PIRSF001500">
    <property type="entry name" value="Chor_mut_pdt_Ppr"/>
    <property type="match status" value="1"/>
</dbReference>
<feature type="domain" description="ACT" evidence="10">
    <location>
        <begin position="226"/>
        <end position="301"/>
    </location>
</feature>
<evidence type="ECO:0000256" key="4">
    <source>
        <dbReference type="ARBA" id="ARBA00023141"/>
    </source>
</evidence>
<evidence type="ECO:0000256" key="7">
    <source>
        <dbReference type="ARBA" id="ARBA00047848"/>
    </source>
</evidence>
<keyword evidence="6" id="KW-0456">Lyase</keyword>
<dbReference type="EMBL" id="FZOS01000004">
    <property type="protein sequence ID" value="SNS33233.1"/>
    <property type="molecule type" value="Genomic_DNA"/>
</dbReference>
<proteinExistence type="predicted"/>
<dbReference type="AlphaFoldDB" id="A0A239DN92"/>
<feature type="site" description="Essential for prephenate dehydratase activity" evidence="8">
    <location>
        <position position="205"/>
    </location>
</feature>
<evidence type="ECO:0000256" key="1">
    <source>
        <dbReference type="ARBA" id="ARBA00004741"/>
    </source>
</evidence>
<dbReference type="Gene3D" id="3.40.190.10">
    <property type="entry name" value="Periplasmic binding protein-like II"/>
    <property type="match status" value="2"/>
</dbReference>
<keyword evidence="3" id="KW-0028">Amino-acid biosynthesis</keyword>
<evidence type="ECO:0000259" key="9">
    <source>
        <dbReference type="PROSITE" id="PS51171"/>
    </source>
</evidence>